<keyword evidence="4" id="KW-1185">Reference proteome</keyword>
<dbReference type="AlphaFoldDB" id="A0A238KK40"/>
<dbReference type="GO" id="GO:0031956">
    <property type="term" value="F:medium-chain fatty acid-CoA ligase activity"/>
    <property type="evidence" value="ECO:0007669"/>
    <property type="project" value="TreeGrafter"/>
</dbReference>
<sequence length="124" mass="13171">MAGLGIEKGESVAIIHPNGREGVVASYATLYGGYRATMINLAAGPNAIAFALEHLGRMDADGYVFVTGRLKELIINGGENIAPLELDEVLYGLNDVVEVAASHAFAHNTVNVSKLLSQSFLDQR</sequence>
<dbReference type="Proteomes" id="UP000203464">
    <property type="component" value="Unassembled WGS sequence"/>
</dbReference>
<evidence type="ECO:0000256" key="1">
    <source>
        <dbReference type="ARBA" id="ARBA00006432"/>
    </source>
</evidence>
<proteinExistence type="inferred from homology"/>
<keyword evidence="2 3" id="KW-0436">Ligase</keyword>
<dbReference type="EC" id="6.2.1.-" evidence="3"/>
<evidence type="ECO:0000313" key="3">
    <source>
        <dbReference type="EMBL" id="SMX43131.1"/>
    </source>
</evidence>
<dbReference type="PANTHER" id="PTHR43201:SF5">
    <property type="entry name" value="MEDIUM-CHAIN ACYL-COA LIGASE ACSF2, MITOCHONDRIAL"/>
    <property type="match status" value="1"/>
</dbReference>
<evidence type="ECO:0000256" key="2">
    <source>
        <dbReference type="ARBA" id="ARBA00022598"/>
    </source>
</evidence>
<accession>A0A238KK40</accession>
<protein>
    <submittedName>
        <fullName evidence="3">Putative sulfoacetate--CoA ligase</fullName>
        <ecNumber evidence="3">6.2.1.-</ecNumber>
    </submittedName>
</protein>
<evidence type="ECO:0000313" key="4">
    <source>
        <dbReference type="Proteomes" id="UP000203464"/>
    </source>
</evidence>
<name>A0A238KK40_9RHOB</name>
<reference evidence="4" key="1">
    <citation type="submission" date="2017-05" db="EMBL/GenBank/DDBJ databases">
        <authorList>
            <person name="Rodrigo-Torres L."/>
            <person name="Arahal R. D."/>
            <person name="Lucena T."/>
        </authorList>
    </citation>
    <scope>NUCLEOTIDE SEQUENCE [LARGE SCALE GENOMIC DNA]</scope>
    <source>
        <strain evidence="4">CECT 8868</strain>
    </source>
</reference>
<dbReference type="PANTHER" id="PTHR43201">
    <property type="entry name" value="ACYL-COA SYNTHETASE"/>
    <property type="match status" value="1"/>
</dbReference>
<dbReference type="EMBL" id="FXYD01000005">
    <property type="protein sequence ID" value="SMX43131.1"/>
    <property type="molecule type" value="Genomic_DNA"/>
</dbReference>
<dbReference type="SUPFAM" id="SSF56801">
    <property type="entry name" value="Acetyl-CoA synthetase-like"/>
    <property type="match status" value="2"/>
</dbReference>
<dbReference type="GO" id="GO:0006631">
    <property type="term" value="P:fatty acid metabolic process"/>
    <property type="evidence" value="ECO:0007669"/>
    <property type="project" value="TreeGrafter"/>
</dbReference>
<dbReference type="Gene3D" id="3.40.50.980">
    <property type="match status" value="1"/>
</dbReference>
<comment type="similarity">
    <text evidence="1">Belongs to the ATP-dependent AMP-binding enzyme family.</text>
</comment>
<gene>
    <name evidence="3" type="primary">sauT_3</name>
    <name evidence="3" type="ORF">OCA8868_02880</name>
</gene>
<organism evidence="3 4">
    <name type="scientific">Octadecabacter ascidiaceicola</name>
    <dbReference type="NCBI Taxonomy" id="1655543"/>
    <lineage>
        <taxon>Bacteria</taxon>
        <taxon>Pseudomonadati</taxon>
        <taxon>Pseudomonadota</taxon>
        <taxon>Alphaproteobacteria</taxon>
        <taxon>Rhodobacterales</taxon>
        <taxon>Roseobacteraceae</taxon>
        <taxon>Octadecabacter</taxon>
    </lineage>
</organism>